<evidence type="ECO:0000313" key="2">
    <source>
        <dbReference type="Proteomes" id="UP000024533"/>
    </source>
</evidence>
<reference evidence="1 2" key="1">
    <citation type="submission" date="2014-02" db="EMBL/GenBank/DDBJ databases">
        <title>The Genome Sequence of Trichophyton interdigitale MR816.</title>
        <authorList>
            <consortium name="The Broad Institute Genomics Platform"/>
            <person name="Cuomo C.A."/>
            <person name="White T.C."/>
            <person name="Graser Y."/>
            <person name="Martinez-Rossi N."/>
            <person name="Heitman J."/>
            <person name="Young S.K."/>
            <person name="Zeng Q."/>
            <person name="Gargeya S."/>
            <person name="Abouelleil A."/>
            <person name="Alvarado L."/>
            <person name="Chapman S.B."/>
            <person name="Gainer-Dewar J."/>
            <person name="Goldberg J."/>
            <person name="Griggs A."/>
            <person name="Gujja S."/>
            <person name="Hansen M."/>
            <person name="Howarth C."/>
            <person name="Imamovic A."/>
            <person name="Larimer J."/>
            <person name="Martinez D."/>
            <person name="Murphy C."/>
            <person name="Pearson M.D."/>
            <person name="Persinoti G."/>
            <person name="Poon T."/>
            <person name="Priest M."/>
            <person name="Roberts A.D."/>
            <person name="Saif S."/>
            <person name="Shea T.D."/>
            <person name="Sykes S.N."/>
            <person name="Wortman J."/>
            <person name="Nusbaum C."/>
            <person name="Birren B."/>
        </authorList>
    </citation>
    <scope>NUCLEOTIDE SEQUENCE [LARGE SCALE GENOMIC DNA]</scope>
    <source>
        <strain evidence="1 2">MR816</strain>
    </source>
</reference>
<dbReference type="AlphaFoldDB" id="A0A059IZD0"/>
<proteinExistence type="predicted"/>
<gene>
    <name evidence="1" type="ORF">H109_07173</name>
</gene>
<evidence type="ECO:0000313" key="1">
    <source>
        <dbReference type="EMBL" id="KDB20879.1"/>
    </source>
</evidence>
<organism evidence="1 2">
    <name type="scientific">Trichophyton interdigitale (strain MR816)</name>
    <dbReference type="NCBI Taxonomy" id="1215338"/>
    <lineage>
        <taxon>Eukaryota</taxon>
        <taxon>Fungi</taxon>
        <taxon>Dikarya</taxon>
        <taxon>Ascomycota</taxon>
        <taxon>Pezizomycotina</taxon>
        <taxon>Eurotiomycetes</taxon>
        <taxon>Eurotiomycetidae</taxon>
        <taxon>Onygenales</taxon>
        <taxon>Arthrodermataceae</taxon>
        <taxon>Trichophyton</taxon>
    </lineage>
</organism>
<comment type="caution">
    <text evidence="1">The sequence shown here is derived from an EMBL/GenBank/DDBJ whole genome shotgun (WGS) entry which is preliminary data.</text>
</comment>
<keyword evidence="2" id="KW-1185">Reference proteome</keyword>
<sequence>MNVLRKDVRVTSLHGTKNSQTENDVIHTQGHLLTKPRPIIIRQSDAWSVSFLGNIGPINTGQTIKSYMIAGSKVGLPALKLSSQLSTEENKKYIILAHNFSEGVHTSLLPVHVEQNG</sequence>
<name>A0A059IZD0_TRIIM</name>
<dbReference type="EMBL" id="AOKY01000670">
    <property type="protein sequence ID" value="KDB20879.1"/>
    <property type="molecule type" value="Genomic_DNA"/>
</dbReference>
<dbReference type="Proteomes" id="UP000024533">
    <property type="component" value="Unassembled WGS sequence"/>
</dbReference>
<protein>
    <submittedName>
        <fullName evidence="1">Uncharacterized protein</fullName>
    </submittedName>
</protein>
<dbReference type="HOGENOM" id="CLU_2086501_0_0_1"/>
<accession>A0A059IZD0</accession>